<dbReference type="eggNOG" id="KOG1302">
    <property type="taxonomic scope" value="Eukaryota"/>
</dbReference>
<feature type="compositionally biased region" description="Low complexity" evidence="5">
    <location>
        <begin position="804"/>
        <end position="817"/>
    </location>
</feature>
<evidence type="ECO:0000256" key="1">
    <source>
        <dbReference type="ARBA" id="ARBA00005995"/>
    </source>
</evidence>
<reference evidence="8 9" key="1">
    <citation type="journal article" date="2008" name="Nat. Biotechnol.">
        <title>Genome sequencing and analysis of the biomass-degrading fungus Trichoderma reesei (syn. Hypocrea jecorina).</title>
        <authorList>
            <person name="Martinez D."/>
            <person name="Berka R.M."/>
            <person name="Henrissat B."/>
            <person name="Saloheimo M."/>
            <person name="Arvas M."/>
            <person name="Baker S.E."/>
            <person name="Chapman J."/>
            <person name="Chertkov O."/>
            <person name="Coutinho P.M."/>
            <person name="Cullen D."/>
            <person name="Danchin E.G."/>
            <person name="Grigoriev I.V."/>
            <person name="Harris P."/>
            <person name="Jackson M."/>
            <person name="Kubicek C.P."/>
            <person name="Han C.S."/>
            <person name="Ho I."/>
            <person name="Larrondo L.F."/>
            <person name="de Leon A.L."/>
            <person name="Magnuson J.K."/>
            <person name="Merino S."/>
            <person name="Misra M."/>
            <person name="Nelson B."/>
            <person name="Putnam N."/>
            <person name="Robbertse B."/>
            <person name="Salamov A.A."/>
            <person name="Schmoll M."/>
            <person name="Terry A."/>
            <person name="Thayer N."/>
            <person name="Westerholm-Parvinen A."/>
            <person name="Schoch C.L."/>
            <person name="Yao J."/>
            <person name="Barabote R."/>
            <person name="Nelson M.A."/>
            <person name="Detter C."/>
            <person name="Bruce D."/>
            <person name="Kuske C.R."/>
            <person name="Xie G."/>
            <person name="Richardson P."/>
            <person name="Rokhsar D.S."/>
            <person name="Lucas S.M."/>
            <person name="Rubin E.M."/>
            <person name="Dunn-Coleman N."/>
            <person name="Ward M."/>
            <person name="Brettin T.S."/>
        </authorList>
    </citation>
    <scope>NUCLEOTIDE SEQUENCE [LARGE SCALE GENOMIC DNA]</scope>
    <source>
        <strain evidence="8 9">QM6a</strain>
    </source>
</reference>
<dbReference type="SUPFAM" id="SSF54373">
    <property type="entry name" value="FAD-linked reductases, C-terminal domain"/>
    <property type="match status" value="1"/>
</dbReference>
<dbReference type="eggNOG" id="KOG0029">
    <property type="taxonomic scope" value="Eukaryota"/>
</dbReference>
<dbReference type="GeneID" id="18488626"/>
<dbReference type="SUPFAM" id="SSF51905">
    <property type="entry name" value="FAD/NAD(P)-binding domain"/>
    <property type="match status" value="1"/>
</dbReference>
<feature type="compositionally biased region" description="Polar residues" evidence="5">
    <location>
        <begin position="793"/>
        <end position="802"/>
    </location>
</feature>
<dbReference type="InterPro" id="IPR043155">
    <property type="entry name" value="VPS33_dom3b"/>
</dbReference>
<dbReference type="InterPro" id="IPR009057">
    <property type="entry name" value="Homeodomain-like_sf"/>
</dbReference>
<dbReference type="InterPro" id="IPR027482">
    <property type="entry name" value="Sec1-like_dom2"/>
</dbReference>
<dbReference type="InterPro" id="IPR043154">
    <property type="entry name" value="Sec-1-like_dom1"/>
</dbReference>
<dbReference type="InterPro" id="IPR036045">
    <property type="entry name" value="Sec1-like_sf"/>
</dbReference>
<dbReference type="SMART" id="SM00398">
    <property type="entry name" value="HMG"/>
    <property type="match status" value="1"/>
</dbReference>
<dbReference type="Gene3D" id="3.90.830.10">
    <property type="entry name" value="Syntaxin Binding Protein 1, Chain A, domain 2"/>
    <property type="match status" value="1"/>
</dbReference>
<dbReference type="Gene3D" id="1.10.10.10">
    <property type="entry name" value="Winged helix-like DNA-binding domain superfamily/Winged helix DNA-binding domain"/>
    <property type="match status" value="1"/>
</dbReference>
<dbReference type="GO" id="GO:0016192">
    <property type="term" value="P:vesicle-mediated transport"/>
    <property type="evidence" value="ECO:0007669"/>
    <property type="project" value="InterPro"/>
</dbReference>
<dbReference type="SUPFAM" id="SSF47095">
    <property type="entry name" value="HMG-box"/>
    <property type="match status" value="1"/>
</dbReference>
<dbReference type="GO" id="GO:0050660">
    <property type="term" value="F:flavin adenine dinucleotide binding"/>
    <property type="evidence" value="ECO:0007669"/>
    <property type="project" value="TreeGrafter"/>
</dbReference>
<dbReference type="VEuPathDB" id="FungiDB:TRIREDRAFT_76515"/>
<feature type="region of interest" description="Disordered" evidence="5">
    <location>
        <begin position="770"/>
        <end position="871"/>
    </location>
</feature>
<dbReference type="InterPro" id="IPR036910">
    <property type="entry name" value="HMG_box_dom_sf"/>
</dbReference>
<sequence length="1851" mass="204616">MAPRAEFSTEQVRGKARKDLLYLLEGVRGKKNLVFDRSLVGPIGTIVKVATLQEYGVDKFFILENNNVDASQRNVVFVARGECGRHAEAIAAQIKRIQRESQTTHDFHIFWVPRRTLVSDQLLEEAGVLGDINISELPLLFFPLEDDVLSLELEDSFKDLYLSKDITPNFLMAKALMEVQQNHGLFPRIIGKGDNAKRVADLLVRMRQERLAGDDGSDVKTALTPSTTNESVIIIDREVDFVTPLLTQLTYEGLIDEIFEIQNNQAKVDTTIVGAPAQSSTATSQSRKRTVQLDSSDKLYEQLRNANFAIVGGLLNKVARRLQKVQSDYESKHKTKTIAELKEFVSQLPGYQQEHQSARIHTGLAEEIIKHTRTDLFKGLLEVQQNLAAGADPSSQFDGIEELIAREAPLRETLRLLCIYSCISGGIKPKDLEQFKRLILQGYGYQHLLTLNNLEKLQLFLSRSSPLAGMIPMTANSGADGTKTNYAYLRKQLRLIVDEVQEDDPNDIAYVYSGYAPLSIRLVQCILQKQYLLSITKGNGAANASSVAPGAGTQGWHGFDEAVKHVRGQTFYELQKGEDKAVKARALLSGSGQKQTVFVVFVGGVTFTEIAALRFIAKQEESRRKIVICTTSIISGNRMMDAAIEKEAFARKEPTKIQSAAPLKSVYYHLKACSAARESLIPARPAVASQPYGLCPVRYAPEPVNPPDDLSCRLQTHSWVQVLYTPRVRANPVRLADNPDKTGGSHGRFPHHMMRLPSVMLYGLPIGPTFSHPTQDTDSSSSISSLAAESVAKSQSQVTASPKSVLSSRRVSGLGSSDESSEVAPEIVVWTEDMESEDMDLSSGLSNHDTEESSSMHLDTDDEKLQHGDDIPLPAEPTEDAIAQSFTSSHSSLSDLSEVLSSPSIVSSKATTPIETEIPSRPQIGGITQTFSASSSYRHDIERLTFNVRPKSSIPTDIPSYQYASECIAAAESSRLNPYALHPEEYQFLRHHISHSQVTTYLNIRNGILRMWMKQPSVGVTRQEAVGCANARWFDAASVCYDWLVRRGYINYGCVQLPEPQPDFRGNEPPTKKRKTIAVIGAGISGLSCARQLDGLFKQHASHFYSRGEELPKVVILEGRGRVGGRVYSREFKTRPATSEPEFKGKRYTAEMGGMIITGFDRGNPLNVIVRGQLGIPYHALTAETTIYDSNGKPVDPVRDLLVEKLYNDCLDRVSEFKYKYQPSKVIEGNRDLLDEGRDSLGDGSKTIIQAEEATAALPDAPSVSQQNVPETVNMVPVSADKLTGRVHTEPGVPGTIKASEKAKLMGWNIKAGAADKANLDLTQATALEGATLGSVLDYAITQYKNIVDLNAQDHRLINWHIANLEYSNATNLHNLSLGLWDIDAGNEWEGHHTMVVGGYQSVARGLLQCPSPLEVKTKFAVQKITYHGEGFDGPASIESEDGTVVEADAVVCTIPLGVLKQGTIQFEPPLPSEKAEAVRRLGFGILNKVVLLYDRVFWDSDRHIFGVLRDAPNRHSTSQQDYSTNRGRFFQWFNVTNTTGLPCLIALMAGDAGFDTEHTSNDSLVAEATDILRSVFGKDVPYPIETVVTRWGSDRFARGSYSSAAPDMQPDDYNVMAQPAGNLFFAGEHTIGTHPATVHGAYLSGLRAASEVLESMIGPIEVPTPLVLPRDSLLLRKRKEAAKDPRQARLEAYEIEVWEHVLSKIGERPLRPNKVAGSAYILFSKAHFEAAKKRCEESRKPGRGRSIPNEVRIMTSRMWKEATPEQKRPYEEQVAEQKKRYLEAMQEYNELAEKWDRQAMALRAAYEEEHPSVPGPEEEGGPEDASSTMAQKRRAKNVSYAEGGDTDADA</sequence>
<evidence type="ECO:0000256" key="4">
    <source>
        <dbReference type="PROSITE-ProRule" id="PRU00267"/>
    </source>
</evidence>
<dbReference type="SUPFAM" id="SSF46689">
    <property type="entry name" value="Homeodomain-like"/>
    <property type="match status" value="1"/>
</dbReference>
<dbReference type="InterPro" id="IPR001619">
    <property type="entry name" value="Sec1-like"/>
</dbReference>
<name>G0RFF2_HYPJQ</name>
<dbReference type="InterPro" id="IPR036388">
    <property type="entry name" value="WH-like_DNA-bd_sf"/>
</dbReference>
<dbReference type="GO" id="GO:0006338">
    <property type="term" value="P:chromatin remodeling"/>
    <property type="evidence" value="ECO:0007669"/>
    <property type="project" value="TreeGrafter"/>
</dbReference>
<organism evidence="9">
    <name type="scientific">Hypocrea jecorina (strain QM6a)</name>
    <name type="common">Trichoderma reesei</name>
    <dbReference type="NCBI Taxonomy" id="431241"/>
    <lineage>
        <taxon>Eukaryota</taxon>
        <taxon>Fungi</taxon>
        <taxon>Dikarya</taxon>
        <taxon>Ascomycota</taxon>
        <taxon>Pezizomycotina</taxon>
        <taxon>Sordariomycetes</taxon>
        <taxon>Hypocreomycetidae</taxon>
        <taxon>Hypocreales</taxon>
        <taxon>Hypocreaceae</taxon>
        <taxon>Trichoderma</taxon>
    </lineage>
</organism>
<dbReference type="CDD" id="cd00084">
    <property type="entry name" value="HMG-box_SF"/>
    <property type="match status" value="1"/>
</dbReference>
<dbReference type="GO" id="GO:0016491">
    <property type="term" value="F:oxidoreductase activity"/>
    <property type="evidence" value="ECO:0007669"/>
    <property type="project" value="UniProtKB-KW"/>
</dbReference>
<dbReference type="Gene3D" id="3.90.660.10">
    <property type="match status" value="1"/>
</dbReference>
<keyword evidence="9" id="KW-1185">Reference proteome</keyword>
<dbReference type="PANTHER" id="PTHR10742">
    <property type="entry name" value="FLAVIN MONOAMINE OXIDASE"/>
    <property type="match status" value="1"/>
</dbReference>
<dbReference type="KEGG" id="tre:TRIREDRAFT_76515"/>
<dbReference type="GO" id="GO:0005634">
    <property type="term" value="C:nucleus"/>
    <property type="evidence" value="ECO:0007669"/>
    <property type="project" value="UniProtKB-UniRule"/>
</dbReference>
<dbReference type="InterPro" id="IPR002937">
    <property type="entry name" value="Amino_oxidase"/>
</dbReference>
<dbReference type="GO" id="GO:0003682">
    <property type="term" value="F:chromatin binding"/>
    <property type="evidence" value="ECO:0007669"/>
    <property type="project" value="TreeGrafter"/>
</dbReference>
<dbReference type="InterPro" id="IPR036188">
    <property type="entry name" value="FAD/NAD-bd_sf"/>
</dbReference>
<dbReference type="InterPro" id="IPR043127">
    <property type="entry name" value="Sec-1-like_dom3a"/>
</dbReference>
<feature type="region of interest" description="Disordered" evidence="5">
    <location>
        <begin position="1803"/>
        <end position="1851"/>
    </location>
</feature>
<dbReference type="EMBL" id="GL985060">
    <property type="protein sequence ID" value="EGR50462.1"/>
    <property type="molecule type" value="Genomic_DNA"/>
</dbReference>
<dbReference type="Pfam" id="PF00995">
    <property type="entry name" value="Sec1"/>
    <property type="match status" value="1"/>
</dbReference>
<evidence type="ECO:0000259" key="6">
    <source>
        <dbReference type="PROSITE" id="PS50118"/>
    </source>
</evidence>
<dbReference type="OrthoDB" id="9982100at2759"/>
<dbReference type="Pfam" id="PF00505">
    <property type="entry name" value="HMG_box"/>
    <property type="match status" value="1"/>
</dbReference>
<keyword evidence="4" id="KW-0238">DNA-binding</keyword>
<dbReference type="STRING" id="431241.G0RFF2"/>
<feature type="domain" description="HMG box" evidence="6">
    <location>
        <begin position="1714"/>
        <end position="1790"/>
    </location>
</feature>
<dbReference type="FunFam" id="3.50.50.60:FF:000249">
    <property type="entry name" value="Lysine-specific histone demethylase Aof2"/>
    <property type="match status" value="1"/>
</dbReference>
<dbReference type="Pfam" id="PF01593">
    <property type="entry name" value="Amino_oxidase"/>
    <property type="match status" value="1"/>
</dbReference>
<proteinExistence type="inferred from homology"/>
<dbReference type="InterPro" id="IPR009071">
    <property type="entry name" value="HMG_box_dom"/>
</dbReference>
<feature type="compositionally biased region" description="Low complexity" evidence="5">
    <location>
        <begin position="779"/>
        <end position="792"/>
    </location>
</feature>
<evidence type="ECO:0000256" key="2">
    <source>
        <dbReference type="ARBA" id="ARBA00009884"/>
    </source>
</evidence>
<evidence type="ECO:0000313" key="8">
    <source>
        <dbReference type="EMBL" id="EGR50462.1"/>
    </source>
</evidence>
<dbReference type="RefSeq" id="XP_006963941.1">
    <property type="nucleotide sequence ID" value="XM_006963879.1"/>
</dbReference>
<evidence type="ECO:0000256" key="3">
    <source>
        <dbReference type="ARBA" id="ARBA00023002"/>
    </source>
</evidence>
<protein>
    <submittedName>
        <fullName evidence="8">Predicted protein</fullName>
    </submittedName>
</protein>
<dbReference type="InterPro" id="IPR050281">
    <property type="entry name" value="Flavin_monoamine_oxidase"/>
</dbReference>
<dbReference type="Pfam" id="PF04433">
    <property type="entry name" value="SWIRM"/>
    <property type="match status" value="1"/>
</dbReference>
<gene>
    <name evidence="8" type="ORF">TRIREDRAFT_76515</name>
</gene>
<dbReference type="InterPro" id="IPR007526">
    <property type="entry name" value="SWIRM"/>
</dbReference>
<dbReference type="Gene3D" id="3.40.50.1910">
    <property type="match status" value="1"/>
</dbReference>
<evidence type="ECO:0000256" key="5">
    <source>
        <dbReference type="SAM" id="MobiDB-lite"/>
    </source>
</evidence>
<dbReference type="GO" id="GO:0010468">
    <property type="term" value="P:regulation of gene expression"/>
    <property type="evidence" value="ECO:0007669"/>
    <property type="project" value="UniProtKB-ARBA"/>
</dbReference>
<dbReference type="Proteomes" id="UP000008984">
    <property type="component" value="Unassembled WGS sequence"/>
</dbReference>
<dbReference type="Gene3D" id="1.10.30.10">
    <property type="entry name" value="High mobility group box domain"/>
    <property type="match status" value="1"/>
</dbReference>
<dbReference type="SUPFAM" id="SSF56815">
    <property type="entry name" value="Sec1/munc18-like (SM) proteins"/>
    <property type="match status" value="1"/>
</dbReference>
<feature type="domain" description="SWIRM" evidence="7">
    <location>
        <begin position="967"/>
        <end position="1061"/>
    </location>
</feature>
<comment type="similarity">
    <text evidence="1">Belongs to the flavin monoamine oxidase family.</text>
</comment>
<dbReference type="GO" id="GO:0003677">
    <property type="term" value="F:DNA binding"/>
    <property type="evidence" value="ECO:0007669"/>
    <property type="project" value="UniProtKB-UniRule"/>
</dbReference>
<dbReference type="PROSITE" id="PS50934">
    <property type="entry name" value="SWIRM"/>
    <property type="match status" value="1"/>
</dbReference>
<dbReference type="PROSITE" id="PS50118">
    <property type="entry name" value="HMG_BOX_2"/>
    <property type="match status" value="1"/>
</dbReference>
<feature type="compositionally biased region" description="Polar residues" evidence="5">
    <location>
        <begin position="843"/>
        <end position="857"/>
    </location>
</feature>
<keyword evidence="3" id="KW-0560">Oxidoreductase</keyword>
<dbReference type="PANTHER" id="PTHR10742:SF386">
    <property type="entry name" value="LYSINE-SPECIFIC HISTONE DEMETHYLASE 1A"/>
    <property type="match status" value="1"/>
</dbReference>
<feature type="DNA-binding region" description="HMG box" evidence="4">
    <location>
        <begin position="1714"/>
        <end position="1790"/>
    </location>
</feature>
<accession>G0RFF2</accession>
<comment type="similarity">
    <text evidence="2">Belongs to the STXBP/unc-18/SEC1 family.</text>
</comment>
<dbReference type="Gene3D" id="3.40.50.2060">
    <property type="match status" value="1"/>
</dbReference>
<dbReference type="Gene3D" id="3.50.50.60">
    <property type="entry name" value="FAD/NAD(P)-binding domain"/>
    <property type="match status" value="2"/>
</dbReference>
<evidence type="ECO:0000259" key="7">
    <source>
        <dbReference type="PROSITE" id="PS50934"/>
    </source>
</evidence>
<keyword evidence="4" id="KW-0539">Nucleus</keyword>
<dbReference type="Gene3D" id="1.25.40.850">
    <property type="match status" value="1"/>
</dbReference>
<evidence type="ECO:0000313" key="9">
    <source>
        <dbReference type="Proteomes" id="UP000008984"/>
    </source>
</evidence>
<dbReference type="FunFam" id="1.10.10.10:FF:000064">
    <property type="entry name" value="Lysine-specific histone demethylase 1A"/>
    <property type="match status" value="1"/>
</dbReference>
<dbReference type="HOGENOM" id="CLU_002666_0_0_1"/>